<evidence type="ECO:0000313" key="3">
    <source>
        <dbReference type="Proteomes" id="UP000050761"/>
    </source>
</evidence>
<name>A0A183FDB7_HELPZ</name>
<feature type="compositionally biased region" description="Basic and acidic residues" evidence="1">
    <location>
        <begin position="31"/>
        <end position="43"/>
    </location>
</feature>
<reference evidence="2 3" key="1">
    <citation type="submission" date="2018-11" db="EMBL/GenBank/DDBJ databases">
        <authorList>
            <consortium name="Pathogen Informatics"/>
        </authorList>
    </citation>
    <scope>NUCLEOTIDE SEQUENCE [LARGE SCALE GENOMIC DNA]</scope>
</reference>
<gene>
    <name evidence="2" type="ORF">HPBE_LOCUS4218</name>
</gene>
<protein>
    <submittedName>
        <fullName evidence="2 4">Uncharacterized protein</fullName>
    </submittedName>
</protein>
<organism evidence="3 4">
    <name type="scientific">Heligmosomoides polygyrus</name>
    <name type="common">Parasitic roundworm</name>
    <dbReference type="NCBI Taxonomy" id="6339"/>
    <lineage>
        <taxon>Eukaryota</taxon>
        <taxon>Metazoa</taxon>
        <taxon>Ecdysozoa</taxon>
        <taxon>Nematoda</taxon>
        <taxon>Chromadorea</taxon>
        <taxon>Rhabditida</taxon>
        <taxon>Rhabditina</taxon>
        <taxon>Rhabditomorpha</taxon>
        <taxon>Strongyloidea</taxon>
        <taxon>Heligmosomidae</taxon>
        <taxon>Heligmosomoides</taxon>
    </lineage>
</organism>
<evidence type="ECO:0000313" key="2">
    <source>
        <dbReference type="EMBL" id="VDO60474.1"/>
    </source>
</evidence>
<dbReference type="Proteomes" id="UP000050761">
    <property type="component" value="Unassembled WGS sequence"/>
</dbReference>
<keyword evidence="3" id="KW-1185">Reference proteome</keyword>
<evidence type="ECO:0000313" key="4">
    <source>
        <dbReference type="WBParaSite" id="HPBE_0000421701-mRNA-1"/>
    </source>
</evidence>
<reference evidence="4" key="2">
    <citation type="submission" date="2019-09" db="UniProtKB">
        <authorList>
            <consortium name="WormBaseParasite"/>
        </authorList>
    </citation>
    <scope>IDENTIFICATION</scope>
</reference>
<accession>A0A183FDB7</accession>
<feature type="region of interest" description="Disordered" evidence="1">
    <location>
        <begin position="23"/>
        <end position="87"/>
    </location>
</feature>
<accession>A0A3P7XPL5</accession>
<sequence>MKEPEFKLRQKLQVDQLHSVAKALRSTTSKVGERPDESKVDKRPTRRRERKSASERARNTFPHRQATKSTTSTPLKKQKGTDTGGWPDCACQAVVG</sequence>
<dbReference type="WBParaSite" id="HPBE_0000421701-mRNA-1">
    <property type="protein sequence ID" value="HPBE_0000421701-mRNA-1"/>
    <property type="gene ID" value="HPBE_0000421701"/>
</dbReference>
<dbReference type="AlphaFoldDB" id="A0A183FDB7"/>
<evidence type="ECO:0000256" key="1">
    <source>
        <dbReference type="SAM" id="MobiDB-lite"/>
    </source>
</evidence>
<proteinExistence type="predicted"/>
<dbReference type="EMBL" id="UZAH01025285">
    <property type="protein sequence ID" value="VDO60474.1"/>
    <property type="molecule type" value="Genomic_DNA"/>
</dbReference>